<dbReference type="PROSITE" id="PS51746">
    <property type="entry name" value="PPM_2"/>
    <property type="match status" value="1"/>
</dbReference>
<evidence type="ECO:0000256" key="12">
    <source>
        <dbReference type="SAM" id="MobiDB-lite"/>
    </source>
</evidence>
<keyword evidence="4" id="KW-0378">Hydrolase</keyword>
<dbReference type="SMART" id="SM00332">
    <property type="entry name" value="PP2Cc"/>
    <property type="match status" value="1"/>
</dbReference>
<evidence type="ECO:0000256" key="10">
    <source>
        <dbReference type="ARBA" id="ARBA00077741"/>
    </source>
</evidence>
<comment type="catalytic activity">
    <reaction evidence="8">
        <text>O-phospho-L-threonyl-[protein] + H2O = L-threonyl-[protein] + phosphate</text>
        <dbReference type="Rhea" id="RHEA:47004"/>
        <dbReference type="Rhea" id="RHEA-COMP:11060"/>
        <dbReference type="Rhea" id="RHEA-COMP:11605"/>
        <dbReference type="ChEBI" id="CHEBI:15377"/>
        <dbReference type="ChEBI" id="CHEBI:30013"/>
        <dbReference type="ChEBI" id="CHEBI:43474"/>
        <dbReference type="ChEBI" id="CHEBI:61977"/>
        <dbReference type="EC" id="3.1.3.16"/>
    </reaction>
</comment>
<name>A0A8J3ZN67_9ACTN</name>
<dbReference type="AlphaFoldDB" id="A0A8J3ZN67"/>
<comment type="caution">
    <text evidence="15">The sequence shown here is derived from an EMBL/GenBank/DDBJ whole genome shotgun (WGS) entry which is preliminary data.</text>
</comment>
<dbReference type="GO" id="GO:0046872">
    <property type="term" value="F:metal ion binding"/>
    <property type="evidence" value="ECO:0007669"/>
    <property type="project" value="UniProtKB-KW"/>
</dbReference>
<evidence type="ECO:0000259" key="14">
    <source>
        <dbReference type="PROSITE" id="PS51746"/>
    </source>
</evidence>
<evidence type="ECO:0000256" key="8">
    <source>
        <dbReference type="ARBA" id="ARBA00048336"/>
    </source>
</evidence>
<keyword evidence="13" id="KW-1133">Transmembrane helix</keyword>
<accession>A0A8J3ZN67</accession>
<keyword evidence="13" id="KW-0812">Transmembrane</keyword>
<evidence type="ECO:0000256" key="13">
    <source>
        <dbReference type="SAM" id="Phobius"/>
    </source>
</evidence>
<evidence type="ECO:0000256" key="5">
    <source>
        <dbReference type="ARBA" id="ARBA00022912"/>
    </source>
</evidence>
<dbReference type="FunFam" id="3.60.40.10:FF:000002">
    <property type="entry name" value="Serine/threonine phosphatase stp"/>
    <property type="match status" value="1"/>
</dbReference>
<dbReference type="Pfam" id="PF13672">
    <property type="entry name" value="PP2C_2"/>
    <property type="match status" value="1"/>
</dbReference>
<dbReference type="EMBL" id="BOPG01000120">
    <property type="protein sequence ID" value="GIJ64520.1"/>
    <property type="molecule type" value="Genomic_DNA"/>
</dbReference>
<evidence type="ECO:0000313" key="16">
    <source>
        <dbReference type="Proteomes" id="UP000612585"/>
    </source>
</evidence>
<keyword evidence="5" id="KW-0904">Protein phosphatase</keyword>
<dbReference type="Gene3D" id="3.60.40.10">
    <property type="entry name" value="PPM-type phosphatase domain"/>
    <property type="match status" value="1"/>
</dbReference>
<dbReference type="SMART" id="SM00331">
    <property type="entry name" value="PP2C_SIG"/>
    <property type="match status" value="1"/>
</dbReference>
<evidence type="ECO:0000256" key="3">
    <source>
        <dbReference type="ARBA" id="ARBA00022723"/>
    </source>
</evidence>
<feature type="region of interest" description="Disordered" evidence="12">
    <location>
        <begin position="253"/>
        <end position="294"/>
    </location>
</feature>
<keyword evidence="6" id="KW-0464">Manganese</keyword>
<dbReference type="InterPro" id="IPR015655">
    <property type="entry name" value="PP2C"/>
</dbReference>
<evidence type="ECO:0000313" key="15">
    <source>
        <dbReference type="EMBL" id="GIJ64520.1"/>
    </source>
</evidence>
<evidence type="ECO:0000256" key="1">
    <source>
        <dbReference type="ARBA" id="ARBA00001936"/>
    </source>
</evidence>
<organism evidence="15 16">
    <name type="scientific">Virgisporangium aurantiacum</name>
    <dbReference type="NCBI Taxonomy" id="175570"/>
    <lineage>
        <taxon>Bacteria</taxon>
        <taxon>Bacillati</taxon>
        <taxon>Actinomycetota</taxon>
        <taxon>Actinomycetes</taxon>
        <taxon>Micromonosporales</taxon>
        <taxon>Micromonosporaceae</taxon>
        <taxon>Virgisporangium</taxon>
    </lineage>
</organism>
<dbReference type="InterPro" id="IPR001932">
    <property type="entry name" value="PPM-type_phosphatase-like_dom"/>
</dbReference>
<sequence>MGLSLRYAVRTDPGLVRASNQDSVYAGPRLLAVADGMGGMAAGDLASSVVITKLSELDHDVPNAAMVGALDETVAAANDELRVGVDANPELRGMGTTLTALLISGRAIAMVHIGDSRAYLLREGRLRQVTKDHTYVQMLVDEGAITAEEASHHPHRSLVTQVLQGEPIEPNYSVREAVPGDRYLLCSDGLSNVVSIATMGDVLRDYRDQEECAERLIDLALRAGGPDNITAIVADIVEVDDTDPDALRPMAAVSHRADEPAGEQRLSPRPRTAPTPELIAGDPPPADPDPGRGGSANHRLTLALVVLLVVLLAAAGVWWIATG</sequence>
<dbReference type="GO" id="GO:0004722">
    <property type="term" value="F:protein serine/threonine phosphatase activity"/>
    <property type="evidence" value="ECO:0007669"/>
    <property type="project" value="UniProtKB-EC"/>
</dbReference>
<feature type="domain" description="PPM-type phosphatase" evidence="14">
    <location>
        <begin position="6"/>
        <end position="236"/>
    </location>
</feature>
<evidence type="ECO:0000256" key="6">
    <source>
        <dbReference type="ARBA" id="ARBA00023211"/>
    </source>
</evidence>
<dbReference type="RefSeq" id="WP_204013378.1">
    <property type="nucleotide sequence ID" value="NZ_BOPG01000120.1"/>
</dbReference>
<comment type="catalytic activity">
    <reaction evidence="7">
        <text>O-phospho-L-seryl-[protein] + H2O = L-seryl-[protein] + phosphate</text>
        <dbReference type="Rhea" id="RHEA:20629"/>
        <dbReference type="Rhea" id="RHEA-COMP:9863"/>
        <dbReference type="Rhea" id="RHEA-COMP:11604"/>
        <dbReference type="ChEBI" id="CHEBI:15377"/>
        <dbReference type="ChEBI" id="CHEBI:29999"/>
        <dbReference type="ChEBI" id="CHEBI:43474"/>
        <dbReference type="ChEBI" id="CHEBI:83421"/>
        <dbReference type="EC" id="3.1.3.16"/>
    </reaction>
</comment>
<evidence type="ECO:0000256" key="9">
    <source>
        <dbReference type="ARBA" id="ARBA00071184"/>
    </source>
</evidence>
<reference evidence="15" key="1">
    <citation type="submission" date="2021-01" db="EMBL/GenBank/DDBJ databases">
        <title>Whole genome shotgun sequence of Virgisporangium aurantiacum NBRC 16421.</title>
        <authorList>
            <person name="Komaki H."/>
            <person name="Tamura T."/>
        </authorList>
    </citation>
    <scope>NUCLEOTIDE SEQUENCE</scope>
    <source>
        <strain evidence="15">NBRC 16421</strain>
    </source>
</reference>
<keyword evidence="16" id="KW-1185">Reference proteome</keyword>
<protein>
    <recommendedName>
        <fullName evidence="9">Serine/threonine protein phosphatase PstP</fullName>
        <ecNumber evidence="2">3.1.3.16</ecNumber>
    </recommendedName>
    <alternativeName>
        <fullName evidence="11">Mycobacterial Ser/Thr phosphatase</fullName>
    </alternativeName>
    <alternativeName>
        <fullName evidence="10">PP2C-family Ser/Thr phosphatase</fullName>
    </alternativeName>
</protein>
<dbReference type="InterPro" id="IPR036457">
    <property type="entry name" value="PPM-type-like_dom_sf"/>
</dbReference>
<evidence type="ECO:0000256" key="2">
    <source>
        <dbReference type="ARBA" id="ARBA00013081"/>
    </source>
</evidence>
<dbReference type="CDD" id="cd00143">
    <property type="entry name" value="PP2Cc"/>
    <property type="match status" value="1"/>
</dbReference>
<proteinExistence type="predicted"/>
<keyword evidence="13" id="KW-0472">Membrane</keyword>
<dbReference type="SUPFAM" id="SSF81606">
    <property type="entry name" value="PP2C-like"/>
    <property type="match status" value="1"/>
</dbReference>
<comment type="cofactor">
    <cofactor evidence="1">
        <name>Mn(2+)</name>
        <dbReference type="ChEBI" id="CHEBI:29035"/>
    </cofactor>
</comment>
<evidence type="ECO:0000256" key="4">
    <source>
        <dbReference type="ARBA" id="ARBA00022801"/>
    </source>
</evidence>
<gene>
    <name evidence="15" type="ORF">Vau01_120360</name>
</gene>
<evidence type="ECO:0000256" key="11">
    <source>
        <dbReference type="ARBA" id="ARBA00079123"/>
    </source>
</evidence>
<dbReference type="PANTHER" id="PTHR47992">
    <property type="entry name" value="PROTEIN PHOSPHATASE"/>
    <property type="match status" value="1"/>
</dbReference>
<dbReference type="Proteomes" id="UP000612585">
    <property type="component" value="Unassembled WGS sequence"/>
</dbReference>
<feature type="transmembrane region" description="Helical" evidence="13">
    <location>
        <begin position="300"/>
        <end position="321"/>
    </location>
</feature>
<keyword evidence="3" id="KW-0479">Metal-binding</keyword>
<evidence type="ECO:0000256" key="7">
    <source>
        <dbReference type="ARBA" id="ARBA00047761"/>
    </source>
</evidence>
<dbReference type="EC" id="3.1.3.16" evidence="2"/>